<organism evidence="4">
    <name type="scientific">Vecturithrix granuli</name>
    <dbReference type="NCBI Taxonomy" id="1499967"/>
    <lineage>
        <taxon>Bacteria</taxon>
        <taxon>Candidatus Moduliflexota</taxon>
        <taxon>Candidatus Vecturitrichia</taxon>
        <taxon>Candidatus Vecturitrichales</taxon>
        <taxon>Candidatus Vecturitrichaceae</taxon>
        <taxon>Candidatus Vecturithrix</taxon>
    </lineage>
</organism>
<dbReference type="Gene3D" id="3.40.50.1000">
    <property type="entry name" value="HAD superfamily/HAD-like"/>
    <property type="match status" value="1"/>
</dbReference>
<dbReference type="SUPFAM" id="SSF52374">
    <property type="entry name" value="Nucleotidylyl transferase"/>
    <property type="match status" value="1"/>
</dbReference>
<dbReference type="GO" id="GO:0016779">
    <property type="term" value="F:nucleotidyltransferase activity"/>
    <property type="evidence" value="ECO:0007669"/>
    <property type="project" value="UniProtKB-KW"/>
</dbReference>
<keyword evidence="5" id="KW-1185">Reference proteome</keyword>
<dbReference type="Proteomes" id="UP000030661">
    <property type="component" value="Unassembled WGS sequence"/>
</dbReference>
<evidence type="ECO:0000256" key="1">
    <source>
        <dbReference type="ARBA" id="ARBA00022679"/>
    </source>
</evidence>
<keyword evidence="1" id="KW-0808">Transferase</keyword>
<dbReference type="InterPro" id="IPR023214">
    <property type="entry name" value="HAD_sf"/>
</dbReference>
<accession>A0A081C960</accession>
<dbReference type="Pfam" id="PF01467">
    <property type="entry name" value="CTP_transf_like"/>
    <property type="match status" value="1"/>
</dbReference>
<proteinExistence type="predicted"/>
<dbReference type="NCBIfam" id="TIGR00125">
    <property type="entry name" value="cyt_tran_rel"/>
    <property type="match status" value="1"/>
</dbReference>
<sequence>MKISPFEKIVPCNKLASLVKELKKQGKTIVTTNGSFDLLHIGHVIMLEEAKSLGDVLIVGLNSDNSIKRYKGKYRPICPQQHRAGMLAALACTDYITIFDELTPIGLLEIIRPHIHVNSPEHGKECVERETVERHGGRIHLARLVEDMSTTQLIQRIIDATSHPPGRGIFLNASDLIEDLSSSSSSSQVSESAISSLHRLISQGFQLFIFTEEKEEKNIGFIELPPQIIIYPLRQPKRDIIFRAAEVFDLVLAKSIIMSSQVEDIQLGRELNCKTLWLRSRWAEPIRWSRSAGPHAIIDHIQQIEAYLS</sequence>
<dbReference type="PANTHER" id="PTHR43793">
    <property type="entry name" value="FAD SYNTHASE"/>
    <property type="match status" value="1"/>
</dbReference>
<evidence type="ECO:0000256" key="2">
    <source>
        <dbReference type="ARBA" id="ARBA00022695"/>
    </source>
</evidence>
<evidence type="ECO:0000313" key="4">
    <source>
        <dbReference type="EMBL" id="GAK61115.1"/>
    </source>
</evidence>
<evidence type="ECO:0000313" key="5">
    <source>
        <dbReference type="Proteomes" id="UP000030661"/>
    </source>
</evidence>
<keyword evidence="2" id="KW-0548">Nucleotidyltransferase</keyword>
<reference evidence="4" key="1">
    <citation type="journal article" date="2015" name="PeerJ">
        <title>First genomic representation of candidate bacterial phylum KSB3 points to enhanced environmental sensing as a trigger of wastewater bulking.</title>
        <authorList>
            <person name="Sekiguchi Y."/>
            <person name="Ohashi A."/>
            <person name="Parks D.H."/>
            <person name="Yamauchi T."/>
            <person name="Tyson G.W."/>
            <person name="Hugenholtz P."/>
        </authorList>
    </citation>
    <scope>NUCLEOTIDE SEQUENCE [LARGE SCALE GENOMIC DNA]</scope>
</reference>
<dbReference type="PANTHER" id="PTHR43793:SF2">
    <property type="entry name" value="BIFUNCTIONAL PROTEIN HLDE"/>
    <property type="match status" value="1"/>
</dbReference>
<protein>
    <recommendedName>
        <fullName evidence="3">Cytidyltransferase-like domain-containing protein</fullName>
    </recommendedName>
</protein>
<dbReference type="Gene3D" id="3.40.50.620">
    <property type="entry name" value="HUPs"/>
    <property type="match status" value="1"/>
</dbReference>
<dbReference type="InterPro" id="IPR036412">
    <property type="entry name" value="HAD-like_sf"/>
</dbReference>
<dbReference type="EMBL" id="DF820477">
    <property type="protein sequence ID" value="GAK61115.1"/>
    <property type="molecule type" value="Genomic_DNA"/>
</dbReference>
<dbReference type="eggNOG" id="COG0615">
    <property type="taxonomic scope" value="Bacteria"/>
</dbReference>
<dbReference type="STRING" id="1499967.U27_01013"/>
<dbReference type="InterPro" id="IPR050385">
    <property type="entry name" value="Archaeal_FAD_synthase"/>
</dbReference>
<evidence type="ECO:0000259" key="3">
    <source>
        <dbReference type="Pfam" id="PF01467"/>
    </source>
</evidence>
<feature type="domain" description="Cytidyltransferase-like" evidence="3">
    <location>
        <begin position="32"/>
        <end position="106"/>
    </location>
</feature>
<dbReference type="AlphaFoldDB" id="A0A081C960"/>
<gene>
    <name evidence="4" type="ORF">U27_01013</name>
</gene>
<dbReference type="HOGENOM" id="CLU_911080_0_0_0"/>
<dbReference type="InterPro" id="IPR004821">
    <property type="entry name" value="Cyt_trans-like"/>
</dbReference>
<dbReference type="SUPFAM" id="SSF56784">
    <property type="entry name" value="HAD-like"/>
    <property type="match status" value="1"/>
</dbReference>
<dbReference type="InterPro" id="IPR014729">
    <property type="entry name" value="Rossmann-like_a/b/a_fold"/>
</dbReference>
<name>A0A081C960_VECG1</name>